<gene>
    <name evidence="7" type="ORF">Ocin01_05774</name>
</gene>
<keyword evidence="5" id="KW-0723">Serine/threonine-protein kinase</keyword>
<dbReference type="OrthoDB" id="5800476at2759"/>
<dbReference type="SMART" id="SM00220">
    <property type="entry name" value="S_TKc"/>
    <property type="match status" value="1"/>
</dbReference>
<evidence type="ECO:0000313" key="7">
    <source>
        <dbReference type="EMBL" id="ODN00907.1"/>
    </source>
</evidence>
<keyword evidence="8" id="KW-1185">Reference proteome</keyword>
<dbReference type="PROSITE" id="PS00108">
    <property type="entry name" value="PROTEIN_KINASE_ST"/>
    <property type="match status" value="1"/>
</dbReference>
<feature type="binding site" evidence="4">
    <location>
        <position position="45"/>
    </location>
    <ligand>
        <name>ATP</name>
        <dbReference type="ChEBI" id="CHEBI:30616"/>
    </ligand>
</feature>
<reference evidence="7 8" key="1">
    <citation type="journal article" date="2016" name="Genome Biol. Evol.">
        <title>Gene Family Evolution Reflects Adaptation to Soil Environmental Stressors in the Genome of the Collembolan Orchesella cincta.</title>
        <authorList>
            <person name="Faddeeva-Vakhrusheva A."/>
            <person name="Derks M.F."/>
            <person name="Anvar S.Y."/>
            <person name="Agamennone V."/>
            <person name="Suring W."/>
            <person name="Smit S."/>
            <person name="van Straalen N.M."/>
            <person name="Roelofs D."/>
        </authorList>
    </citation>
    <scope>NUCLEOTIDE SEQUENCE [LARGE SCALE GENOMIC DNA]</scope>
    <source>
        <tissue evidence="7">Mixed pool</tissue>
    </source>
</reference>
<evidence type="ECO:0000256" key="1">
    <source>
        <dbReference type="ARBA" id="ARBA00012513"/>
    </source>
</evidence>
<dbReference type="InterPro" id="IPR011009">
    <property type="entry name" value="Kinase-like_dom_sf"/>
</dbReference>
<dbReference type="AlphaFoldDB" id="A0A1D2N6N4"/>
<dbReference type="STRING" id="48709.A0A1D2N6N4"/>
<dbReference type="InterPro" id="IPR000719">
    <property type="entry name" value="Prot_kinase_dom"/>
</dbReference>
<evidence type="ECO:0000256" key="3">
    <source>
        <dbReference type="ARBA" id="ARBA00022840"/>
    </source>
</evidence>
<dbReference type="PROSITE" id="PS50011">
    <property type="entry name" value="PROTEIN_KINASE_DOM"/>
    <property type="match status" value="1"/>
</dbReference>
<evidence type="ECO:0000256" key="2">
    <source>
        <dbReference type="ARBA" id="ARBA00022741"/>
    </source>
</evidence>
<comment type="similarity">
    <text evidence="5">Belongs to the protein kinase superfamily.</text>
</comment>
<dbReference type="Gene3D" id="1.10.510.10">
    <property type="entry name" value="Transferase(Phosphotransferase) domain 1"/>
    <property type="match status" value="1"/>
</dbReference>
<dbReference type="EMBL" id="LJIJ01000182">
    <property type="protein sequence ID" value="ODN00907.1"/>
    <property type="molecule type" value="Genomic_DNA"/>
</dbReference>
<dbReference type="SUPFAM" id="SSF56112">
    <property type="entry name" value="Protein kinase-like (PK-like)"/>
    <property type="match status" value="1"/>
</dbReference>
<evidence type="ECO:0000313" key="8">
    <source>
        <dbReference type="Proteomes" id="UP000094527"/>
    </source>
</evidence>
<evidence type="ECO:0000256" key="4">
    <source>
        <dbReference type="PROSITE-ProRule" id="PRU10141"/>
    </source>
</evidence>
<keyword evidence="7" id="KW-0418">Kinase</keyword>
<organism evidence="7 8">
    <name type="scientific">Orchesella cincta</name>
    <name type="common">Springtail</name>
    <name type="synonym">Podura cincta</name>
    <dbReference type="NCBI Taxonomy" id="48709"/>
    <lineage>
        <taxon>Eukaryota</taxon>
        <taxon>Metazoa</taxon>
        <taxon>Ecdysozoa</taxon>
        <taxon>Arthropoda</taxon>
        <taxon>Hexapoda</taxon>
        <taxon>Collembola</taxon>
        <taxon>Entomobryomorpha</taxon>
        <taxon>Entomobryoidea</taxon>
        <taxon>Orchesellidae</taxon>
        <taxon>Orchesellinae</taxon>
        <taxon>Orchesella</taxon>
    </lineage>
</organism>
<sequence length="310" mass="35276">MSFPVVFVGEGVQLYRVRHKLGSGGFGNVFIGTKADNPDEYVAIKLSSATSQLHHETDVYKVIQGGVGVASVKWSGKVKVGKSELSAMVMDKLGPSLEFLVKDCGRKFTLKTVLMLANEMIDRVEYIHSKGFLHRDIKPDNFVMGTGHNDNTLFIIDFGLAKEYLDKVTKRHIQMSRNDRFVGTLNFASLNAHHGMEQGRRDDLESVGYTLVYFLLGTLPWKGLKAENAKQLNEKIIEVKLSTSPKILCKDLPPEFELFFIYCRNLAFAEKPDYRYLKVLFSEIFRARGFMFNHAYDWAVNAQRWSEQLD</sequence>
<dbReference type="Proteomes" id="UP000094527">
    <property type="component" value="Unassembled WGS sequence"/>
</dbReference>
<evidence type="ECO:0000259" key="6">
    <source>
        <dbReference type="PROSITE" id="PS50011"/>
    </source>
</evidence>
<dbReference type="CDD" id="cd14016">
    <property type="entry name" value="STKc_CK1"/>
    <property type="match status" value="1"/>
</dbReference>
<name>A0A1D2N6N4_ORCCI</name>
<dbReference type="InterPro" id="IPR050235">
    <property type="entry name" value="CK1_Ser-Thr_kinase"/>
</dbReference>
<dbReference type="GO" id="GO:0005524">
    <property type="term" value="F:ATP binding"/>
    <property type="evidence" value="ECO:0007669"/>
    <property type="project" value="UniProtKB-UniRule"/>
</dbReference>
<keyword evidence="2 4" id="KW-0547">Nucleotide-binding</keyword>
<dbReference type="PANTHER" id="PTHR11909">
    <property type="entry name" value="CASEIN KINASE-RELATED"/>
    <property type="match status" value="1"/>
</dbReference>
<dbReference type="Pfam" id="PF00069">
    <property type="entry name" value="Pkinase"/>
    <property type="match status" value="1"/>
</dbReference>
<keyword evidence="3 4" id="KW-0067">ATP-binding</keyword>
<dbReference type="InterPro" id="IPR008271">
    <property type="entry name" value="Ser/Thr_kinase_AS"/>
</dbReference>
<comment type="caution">
    <text evidence="7">The sequence shown here is derived from an EMBL/GenBank/DDBJ whole genome shotgun (WGS) entry which is preliminary data.</text>
</comment>
<dbReference type="PROSITE" id="PS00107">
    <property type="entry name" value="PROTEIN_KINASE_ATP"/>
    <property type="match status" value="1"/>
</dbReference>
<evidence type="ECO:0000256" key="5">
    <source>
        <dbReference type="RuleBase" id="RU000304"/>
    </source>
</evidence>
<feature type="domain" description="Protein kinase" evidence="6">
    <location>
        <begin position="15"/>
        <end position="285"/>
    </location>
</feature>
<keyword evidence="7" id="KW-0808">Transferase</keyword>
<dbReference type="EC" id="2.7.11.1" evidence="1"/>
<proteinExistence type="inferred from homology"/>
<dbReference type="GO" id="GO:0004674">
    <property type="term" value="F:protein serine/threonine kinase activity"/>
    <property type="evidence" value="ECO:0007669"/>
    <property type="project" value="UniProtKB-KW"/>
</dbReference>
<dbReference type="InterPro" id="IPR017441">
    <property type="entry name" value="Protein_kinase_ATP_BS"/>
</dbReference>
<accession>A0A1D2N6N4</accession>
<protein>
    <recommendedName>
        <fullName evidence="1">non-specific serine/threonine protein kinase</fullName>
        <ecNumber evidence="1">2.7.11.1</ecNumber>
    </recommendedName>
</protein>